<proteinExistence type="predicted"/>
<dbReference type="Proteomes" id="UP000293547">
    <property type="component" value="Unassembled WGS sequence"/>
</dbReference>
<dbReference type="EMBL" id="PDWZ02000017">
    <property type="protein sequence ID" value="KAB2099366.1"/>
    <property type="molecule type" value="Genomic_DNA"/>
</dbReference>
<protein>
    <submittedName>
        <fullName evidence="1">Uncharacterized protein</fullName>
    </submittedName>
</protein>
<comment type="caution">
    <text evidence="1">The sequence shown here is derived from an EMBL/GenBank/DDBJ whole genome shotgun (WGS) entry which is preliminary data.</text>
</comment>
<accession>A0ACB6F4J9</accession>
<reference evidence="1 2" key="1">
    <citation type="journal article" date="2019" name="bioRxiv">
        <title>Genomics, evolutionary history and diagnostics of the Alternaria alternata species group including apple and Asian pear pathotypes.</title>
        <authorList>
            <person name="Armitage A.D."/>
            <person name="Cockerton H.M."/>
            <person name="Sreenivasaprasad S."/>
            <person name="Woodhall J.W."/>
            <person name="Lane C.R."/>
            <person name="Harrison R.J."/>
            <person name="Clarkson J.P."/>
        </authorList>
    </citation>
    <scope>NUCLEOTIDE SEQUENCE [LARGE SCALE GENOMIC DNA]</scope>
    <source>
        <strain evidence="1 2">FERA 650</strain>
    </source>
</reference>
<keyword evidence="2" id="KW-1185">Reference proteome</keyword>
<evidence type="ECO:0000313" key="1">
    <source>
        <dbReference type="EMBL" id="KAB2099366.1"/>
    </source>
</evidence>
<gene>
    <name evidence="1" type="ORF">AG0111_0g12252</name>
</gene>
<organism evidence="1 2">
    <name type="scientific">Alternaria gaisen</name>
    <dbReference type="NCBI Taxonomy" id="167740"/>
    <lineage>
        <taxon>Eukaryota</taxon>
        <taxon>Fungi</taxon>
        <taxon>Dikarya</taxon>
        <taxon>Ascomycota</taxon>
        <taxon>Pezizomycotina</taxon>
        <taxon>Dothideomycetes</taxon>
        <taxon>Pleosporomycetidae</taxon>
        <taxon>Pleosporales</taxon>
        <taxon>Pleosporineae</taxon>
        <taxon>Pleosporaceae</taxon>
        <taxon>Alternaria</taxon>
        <taxon>Alternaria sect. Alternaria</taxon>
    </lineage>
</organism>
<name>A0ACB6F4J9_9PLEO</name>
<sequence>MSRFAQNSAPRYTAVSYTWGNETPSEHIFINGQPFPVRLNLWSCLHYLAQDKTAGWTHLWVDAICIDQMNNAERTAQVRRMDTIYRNASAVSVWLGLPPSVEQDRSWHEPIRTFEVSDFDFHDQMSHLANHSYWTRFWVIQEFLLGQDVNVYCGNTRMNWIDFKETLGSCAGVPEHIHQASMPKDFDSRPWRAFPLITGRHPDRHPEMHLPLSQLLINHGNSECKDPRDRVFALLGLVVPDERVLLERFFPDYDMSEDDVVLIALAHVRQYSFEHDRVDDDALFKGLGITDAKKRKMLERRVVYYDYLGNEAPRHYRFSDDDDGYYPFSDDDDAAEMEARFSEGDDGPNHSCFKTAYAVTLFVFALLLLGGWKWYR</sequence>
<evidence type="ECO:0000313" key="2">
    <source>
        <dbReference type="Proteomes" id="UP000293547"/>
    </source>
</evidence>